<feature type="compositionally biased region" description="Basic residues" evidence="5">
    <location>
        <begin position="142"/>
        <end position="162"/>
    </location>
</feature>
<dbReference type="SUPFAM" id="SSF118310">
    <property type="entry name" value="AN1-like Zinc finger"/>
    <property type="match status" value="1"/>
</dbReference>
<dbReference type="AlphaFoldDB" id="A0AAJ0MIC2"/>
<feature type="region of interest" description="Disordered" evidence="5">
    <location>
        <begin position="106"/>
        <end position="162"/>
    </location>
</feature>
<evidence type="ECO:0000256" key="4">
    <source>
        <dbReference type="PROSITE-ProRule" id="PRU00449"/>
    </source>
</evidence>
<evidence type="ECO:0000259" key="6">
    <source>
        <dbReference type="PROSITE" id="PS51039"/>
    </source>
</evidence>
<accession>A0AAJ0MIC2</accession>
<feature type="domain" description="AN1-type" evidence="6">
    <location>
        <begin position="2"/>
        <end position="51"/>
    </location>
</feature>
<evidence type="ECO:0000256" key="2">
    <source>
        <dbReference type="ARBA" id="ARBA00022771"/>
    </source>
</evidence>
<dbReference type="PROSITE" id="PS51039">
    <property type="entry name" value="ZF_AN1"/>
    <property type="match status" value="1"/>
</dbReference>
<dbReference type="Pfam" id="PF01428">
    <property type="entry name" value="zf-AN1"/>
    <property type="match status" value="1"/>
</dbReference>
<dbReference type="Proteomes" id="UP001275084">
    <property type="component" value="Unassembled WGS sequence"/>
</dbReference>
<keyword evidence="2 4" id="KW-0863">Zinc-finger</keyword>
<evidence type="ECO:0000256" key="3">
    <source>
        <dbReference type="ARBA" id="ARBA00022833"/>
    </source>
</evidence>
<dbReference type="InterPro" id="IPR035896">
    <property type="entry name" value="AN1-like_Znf"/>
</dbReference>
<comment type="caution">
    <text evidence="7">The sequence shown here is derived from an EMBL/GenBank/DDBJ whole genome shotgun (WGS) entry which is preliminary data.</text>
</comment>
<evidence type="ECO:0000313" key="8">
    <source>
        <dbReference type="Proteomes" id="UP001275084"/>
    </source>
</evidence>
<dbReference type="SMART" id="SM00154">
    <property type="entry name" value="ZnF_AN1"/>
    <property type="match status" value="1"/>
</dbReference>
<sequence>MPPRKIKCSYGDCKVAAQRISGDCAFCQGHYCSGHRLLEDHKCRNLDDVSSTISGLSLDLSVGLGLGLGASAEGREPQWWLCKKEAFEQNAMQLNRERTQVIKGVGRRTSHHQHRDTNANNSTNTNPFAMKTHEKPANPSARRPHSGVRRRRWRRRTAKVAT</sequence>
<proteinExistence type="predicted"/>
<protein>
    <recommendedName>
        <fullName evidence="6">AN1-type domain-containing protein</fullName>
    </recommendedName>
</protein>
<organism evidence="7 8">
    <name type="scientific">Lasiosphaeria hispida</name>
    <dbReference type="NCBI Taxonomy" id="260671"/>
    <lineage>
        <taxon>Eukaryota</taxon>
        <taxon>Fungi</taxon>
        <taxon>Dikarya</taxon>
        <taxon>Ascomycota</taxon>
        <taxon>Pezizomycotina</taxon>
        <taxon>Sordariomycetes</taxon>
        <taxon>Sordariomycetidae</taxon>
        <taxon>Sordariales</taxon>
        <taxon>Lasiosphaeriaceae</taxon>
        <taxon>Lasiosphaeria</taxon>
    </lineage>
</organism>
<keyword evidence="1" id="KW-0479">Metal-binding</keyword>
<dbReference type="EMBL" id="JAUIQD010000002">
    <property type="protein sequence ID" value="KAK3360036.1"/>
    <property type="molecule type" value="Genomic_DNA"/>
</dbReference>
<feature type="compositionally biased region" description="Polar residues" evidence="5">
    <location>
        <begin position="118"/>
        <end position="127"/>
    </location>
</feature>
<keyword evidence="3" id="KW-0862">Zinc</keyword>
<evidence type="ECO:0000313" key="7">
    <source>
        <dbReference type="EMBL" id="KAK3360036.1"/>
    </source>
</evidence>
<gene>
    <name evidence="7" type="ORF">B0T25DRAFT_564984</name>
</gene>
<name>A0AAJ0MIC2_9PEZI</name>
<reference evidence="7" key="1">
    <citation type="journal article" date="2023" name="Mol. Phylogenet. Evol.">
        <title>Genome-scale phylogeny and comparative genomics of the fungal order Sordariales.</title>
        <authorList>
            <person name="Hensen N."/>
            <person name="Bonometti L."/>
            <person name="Westerberg I."/>
            <person name="Brannstrom I.O."/>
            <person name="Guillou S."/>
            <person name="Cros-Aarteil S."/>
            <person name="Calhoun S."/>
            <person name="Haridas S."/>
            <person name="Kuo A."/>
            <person name="Mondo S."/>
            <person name="Pangilinan J."/>
            <person name="Riley R."/>
            <person name="LaButti K."/>
            <person name="Andreopoulos B."/>
            <person name="Lipzen A."/>
            <person name="Chen C."/>
            <person name="Yan M."/>
            <person name="Daum C."/>
            <person name="Ng V."/>
            <person name="Clum A."/>
            <person name="Steindorff A."/>
            <person name="Ohm R.A."/>
            <person name="Martin F."/>
            <person name="Silar P."/>
            <person name="Natvig D.O."/>
            <person name="Lalanne C."/>
            <person name="Gautier V."/>
            <person name="Ament-Velasquez S.L."/>
            <person name="Kruys A."/>
            <person name="Hutchinson M.I."/>
            <person name="Powell A.J."/>
            <person name="Barry K."/>
            <person name="Miller A.N."/>
            <person name="Grigoriev I.V."/>
            <person name="Debuchy R."/>
            <person name="Gladieux P."/>
            <person name="Hiltunen Thoren M."/>
            <person name="Johannesson H."/>
        </authorList>
    </citation>
    <scope>NUCLEOTIDE SEQUENCE</scope>
    <source>
        <strain evidence="7">CBS 955.72</strain>
    </source>
</reference>
<keyword evidence="8" id="KW-1185">Reference proteome</keyword>
<dbReference type="GO" id="GO:0008270">
    <property type="term" value="F:zinc ion binding"/>
    <property type="evidence" value="ECO:0007669"/>
    <property type="project" value="UniProtKB-KW"/>
</dbReference>
<dbReference type="Gene3D" id="4.10.1110.10">
    <property type="entry name" value="AN1-like Zinc finger"/>
    <property type="match status" value="1"/>
</dbReference>
<dbReference type="InterPro" id="IPR000058">
    <property type="entry name" value="Znf_AN1"/>
</dbReference>
<evidence type="ECO:0000256" key="1">
    <source>
        <dbReference type="ARBA" id="ARBA00022723"/>
    </source>
</evidence>
<reference evidence="7" key="2">
    <citation type="submission" date="2023-06" db="EMBL/GenBank/DDBJ databases">
        <authorList>
            <consortium name="Lawrence Berkeley National Laboratory"/>
            <person name="Haridas S."/>
            <person name="Hensen N."/>
            <person name="Bonometti L."/>
            <person name="Westerberg I."/>
            <person name="Brannstrom I.O."/>
            <person name="Guillou S."/>
            <person name="Cros-Aarteil S."/>
            <person name="Calhoun S."/>
            <person name="Kuo A."/>
            <person name="Mondo S."/>
            <person name="Pangilinan J."/>
            <person name="Riley R."/>
            <person name="Labutti K."/>
            <person name="Andreopoulos B."/>
            <person name="Lipzen A."/>
            <person name="Chen C."/>
            <person name="Yanf M."/>
            <person name="Daum C."/>
            <person name="Ng V."/>
            <person name="Clum A."/>
            <person name="Steindorff A."/>
            <person name="Ohm R."/>
            <person name="Martin F."/>
            <person name="Silar P."/>
            <person name="Natvig D."/>
            <person name="Lalanne C."/>
            <person name="Gautier V."/>
            <person name="Ament-Velasquez S.L."/>
            <person name="Kruys A."/>
            <person name="Hutchinson M.I."/>
            <person name="Powell A.J."/>
            <person name="Barry K."/>
            <person name="Miller A.N."/>
            <person name="Grigoriev I.V."/>
            <person name="Debuchy R."/>
            <person name="Gladieux P."/>
            <person name="Thoren M.H."/>
            <person name="Johannesson H."/>
        </authorList>
    </citation>
    <scope>NUCLEOTIDE SEQUENCE</scope>
    <source>
        <strain evidence="7">CBS 955.72</strain>
    </source>
</reference>
<evidence type="ECO:0000256" key="5">
    <source>
        <dbReference type="SAM" id="MobiDB-lite"/>
    </source>
</evidence>